<protein>
    <submittedName>
        <fullName evidence="2">Uncharacterized protein</fullName>
    </submittedName>
</protein>
<feature type="signal peptide" evidence="1">
    <location>
        <begin position="1"/>
        <end position="18"/>
    </location>
</feature>
<comment type="caution">
    <text evidence="2">The sequence shown here is derived from an EMBL/GenBank/DDBJ whole genome shotgun (WGS) entry which is preliminary data.</text>
</comment>
<feature type="chain" id="PRO_5046536715" evidence="1">
    <location>
        <begin position="19"/>
        <end position="306"/>
    </location>
</feature>
<dbReference type="Pfam" id="PF20311">
    <property type="entry name" value="DUF6607"/>
    <property type="match status" value="1"/>
</dbReference>
<dbReference type="EMBL" id="BNAG01000003">
    <property type="protein sequence ID" value="GHE65521.1"/>
    <property type="molecule type" value="Genomic_DNA"/>
</dbReference>
<dbReference type="InterPro" id="IPR046715">
    <property type="entry name" value="DUF6607"/>
</dbReference>
<evidence type="ECO:0000313" key="3">
    <source>
        <dbReference type="Proteomes" id="UP000658258"/>
    </source>
</evidence>
<proteinExistence type="predicted"/>
<reference evidence="3" key="1">
    <citation type="journal article" date="2019" name="Int. J. Syst. Evol. Microbiol.">
        <title>The Global Catalogue of Microorganisms (GCM) 10K type strain sequencing project: providing services to taxonomists for standard genome sequencing and annotation.</title>
        <authorList>
            <consortium name="The Broad Institute Genomics Platform"/>
            <consortium name="The Broad Institute Genome Sequencing Center for Infectious Disease"/>
            <person name="Wu L."/>
            <person name="Ma J."/>
        </authorList>
    </citation>
    <scope>NUCLEOTIDE SEQUENCE [LARGE SCALE GENOMIC DNA]</scope>
    <source>
        <strain evidence="3">CGMCC 1.15111</strain>
    </source>
</reference>
<sequence length="306" mass="35983">MKKLSIIALCLLSGSLWAQSKKQKDREAIKSMCGCYEVRFNFAETFSPLPDYEFHDNYSSGALEWVELVEDEKDKISMQHLLIVGNGQIVKHWRQDWIYENTQLYSFMGNSTWQRQVLDKKAVKGQWTQKVFQVDDSPRYEGTATWIHQDGRHYWEASSYSPLPRREFSKRNDYNVMLRVNRHELTGNGWIHEQDNDKILRSAEGDKLLAQEKGWNTYQKVADEKCIAARQWWAKNQLYWKEVRAVWEEVYAENPVLTIATRQNDGLLFEKIFALGDQVMEQDTFNIQEIRAQVKSLISSHKSEGQ</sequence>
<dbReference type="RefSeq" id="WP_189630196.1">
    <property type="nucleotide sequence ID" value="NZ_BNAG01000003.1"/>
</dbReference>
<evidence type="ECO:0000313" key="2">
    <source>
        <dbReference type="EMBL" id="GHE65521.1"/>
    </source>
</evidence>
<dbReference type="Proteomes" id="UP000658258">
    <property type="component" value="Unassembled WGS sequence"/>
</dbReference>
<name>A0ABQ3I581_9BACT</name>
<accession>A0ABQ3I581</accession>
<keyword evidence="1" id="KW-0732">Signal</keyword>
<evidence type="ECO:0000256" key="1">
    <source>
        <dbReference type="SAM" id="SignalP"/>
    </source>
</evidence>
<organism evidence="2 3">
    <name type="scientific">Roseivirga thermotolerans</name>
    <dbReference type="NCBI Taxonomy" id="1758176"/>
    <lineage>
        <taxon>Bacteria</taxon>
        <taxon>Pseudomonadati</taxon>
        <taxon>Bacteroidota</taxon>
        <taxon>Cytophagia</taxon>
        <taxon>Cytophagales</taxon>
        <taxon>Roseivirgaceae</taxon>
        <taxon>Roseivirga</taxon>
    </lineage>
</organism>
<gene>
    <name evidence="2" type="ORF">GCM10011340_20800</name>
</gene>
<keyword evidence="3" id="KW-1185">Reference proteome</keyword>